<keyword evidence="1" id="KW-0472">Membrane</keyword>
<dbReference type="InterPro" id="IPR019675">
    <property type="entry name" value="DUF2550"/>
</dbReference>
<dbReference type="RefSeq" id="WP_177227816.1">
    <property type="nucleotide sequence ID" value="NZ_FPCG01000002.1"/>
</dbReference>
<protein>
    <recommendedName>
        <fullName evidence="4">DUF2550 domain-containing protein</fullName>
    </recommendedName>
</protein>
<gene>
    <name evidence="2" type="ORF">SAMN04487966_102234</name>
</gene>
<evidence type="ECO:0000313" key="2">
    <source>
        <dbReference type="EMBL" id="SFV21199.1"/>
    </source>
</evidence>
<keyword evidence="1" id="KW-0812">Transmembrane</keyword>
<name>A0A1I7MH26_9MICC</name>
<dbReference type="AlphaFoldDB" id="A0A1I7MH26"/>
<dbReference type="EMBL" id="FPCG01000002">
    <property type="protein sequence ID" value="SFV21199.1"/>
    <property type="molecule type" value="Genomic_DNA"/>
</dbReference>
<accession>A0A1I7MH26</accession>
<keyword evidence="1" id="KW-1133">Transmembrane helix</keyword>
<dbReference type="Pfam" id="PF10739">
    <property type="entry name" value="DUF2550"/>
    <property type="match status" value="1"/>
</dbReference>
<organism evidence="2 3">
    <name type="scientific">Micrococcus terreus</name>
    <dbReference type="NCBI Taxonomy" id="574650"/>
    <lineage>
        <taxon>Bacteria</taxon>
        <taxon>Bacillati</taxon>
        <taxon>Actinomycetota</taxon>
        <taxon>Actinomycetes</taxon>
        <taxon>Micrococcales</taxon>
        <taxon>Micrococcaceae</taxon>
        <taxon>Micrococcus</taxon>
    </lineage>
</organism>
<sequence>MSPIWWTLIGALAGVVLMVALMMWWRRRTLLRTPGTFRAQVREVGGSSRGASVIGRYNEVSLDLMKVRSIDPRPCWSTARHQAEIRREGPGSREGYVLARLSGGRSPVLLELSHEECSGVSAWIESGPVTGFGTWREPLGRRPRRNGW</sequence>
<dbReference type="STRING" id="574650.SAMN04487966_102234"/>
<proteinExistence type="predicted"/>
<evidence type="ECO:0000313" key="3">
    <source>
        <dbReference type="Proteomes" id="UP000198881"/>
    </source>
</evidence>
<feature type="transmembrane region" description="Helical" evidence="1">
    <location>
        <begin position="6"/>
        <end position="25"/>
    </location>
</feature>
<reference evidence="2 3" key="1">
    <citation type="submission" date="2016-10" db="EMBL/GenBank/DDBJ databases">
        <authorList>
            <person name="de Groot N.N."/>
        </authorList>
    </citation>
    <scope>NUCLEOTIDE SEQUENCE [LARGE SCALE GENOMIC DNA]</scope>
    <source>
        <strain evidence="2 3">CGMCC 1.7054</strain>
    </source>
</reference>
<evidence type="ECO:0000256" key="1">
    <source>
        <dbReference type="SAM" id="Phobius"/>
    </source>
</evidence>
<evidence type="ECO:0008006" key="4">
    <source>
        <dbReference type="Google" id="ProtNLM"/>
    </source>
</evidence>
<keyword evidence="3" id="KW-1185">Reference proteome</keyword>
<dbReference type="Proteomes" id="UP000198881">
    <property type="component" value="Unassembled WGS sequence"/>
</dbReference>